<protein>
    <recommendedName>
        <fullName evidence="4">CCT domain-containing protein</fullName>
    </recommendedName>
</protein>
<keyword evidence="2" id="KW-0539">Nucleus</keyword>
<dbReference type="AlphaFoldDB" id="R7QLM1"/>
<comment type="subcellular location">
    <subcellularLocation>
        <location evidence="1">Nucleus</location>
    </subcellularLocation>
</comment>
<evidence type="ECO:0000313" key="5">
    <source>
        <dbReference type="EMBL" id="CDF38371.1"/>
    </source>
</evidence>
<dbReference type="EMBL" id="HG001923">
    <property type="protein sequence ID" value="CDF38371.1"/>
    <property type="molecule type" value="Genomic_DNA"/>
</dbReference>
<sequence>MPDSMFSRPPPGSALLPHIAPHQHLHGMFMTGQHPQVMIPPAPSPMYAPQGMVLFAGAQHPAYPQGMLMPSAHAAQMQHRSKGPVKPETQAERKDRIEHEKQEVIREFKKKTREAALVRFRQKRRERRFGKLIRYYCRKKLADARPG</sequence>
<dbReference type="Proteomes" id="UP000012073">
    <property type="component" value="Unassembled WGS sequence"/>
</dbReference>
<evidence type="ECO:0000256" key="1">
    <source>
        <dbReference type="ARBA" id="ARBA00004123"/>
    </source>
</evidence>
<dbReference type="RefSeq" id="XP_005718256.1">
    <property type="nucleotide sequence ID" value="XM_005718199.1"/>
</dbReference>
<dbReference type="OrthoDB" id="6026at2759"/>
<proteinExistence type="predicted"/>
<dbReference type="GO" id="GO:0005634">
    <property type="term" value="C:nucleus"/>
    <property type="evidence" value="ECO:0007669"/>
    <property type="project" value="UniProtKB-SubCell"/>
</dbReference>
<dbReference type="InterPro" id="IPR010402">
    <property type="entry name" value="CCT_domain"/>
</dbReference>
<organism evidence="5 6">
    <name type="scientific">Chondrus crispus</name>
    <name type="common">Carrageen Irish moss</name>
    <name type="synonym">Polymorpha crispa</name>
    <dbReference type="NCBI Taxonomy" id="2769"/>
    <lineage>
        <taxon>Eukaryota</taxon>
        <taxon>Rhodophyta</taxon>
        <taxon>Florideophyceae</taxon>
        <taxon>Rhodymeniophycidae</taxon>
        <taxon>Gigartinales</taxon>
        <taxon>Gigartinaceae</taxon>
        <taxon>Chondrus</taxon>
    </lineage>
</organism>
<dbReference type="KEGG" id="ccp:CHC_T00000958001"/>
<dbReference type="PhylomeDB" id="R7QLM1"/>
<dbReference type="STRING" id="2769.R7QLM1"/>
<dbReference type="PROSITE" id="PS51017">
    <property type="entry name" value="CCT"/>
    <property type="match status" value="1"/>
</dbReference>
<evidence type="ECO:0000313" key="6">
    <source>
        <dbReference type="Proteomes" id="UP000012073"/>
    </source>
</evidence>
<evidence type="ECO:0000256" key="3">
    <source>
        <dbReference type="SAM" id="MobiDB-lite"/>
    </source>
</evidence>
<name>R7QLM1_CHOCR</name>
<evidence type="ECO:0000256" key="2">
    <source>
        <dbReference type="ARBA" id="ARBA00023242"/>
    </source>
</evidence>
<gene>
    <name evidence="5" type="ORF">CHC_T00000958001</name>
</gene>
<evidence type="ECO:0000259" key="4">
    <source>
        <dbReference type="PROSITE" id="PS51017"/>
    </source>
</evidence>
<reference evidence="6" key="1">
    <citation type="journal article" date="2013" name="Proc. Natl. Acad. Sci. U.S.A.">
        <title>Genome structure and metabolic features in the red seaweed Chondrus crispus shed light on evolution of the Archaeplastida.</title>
        <authorList>
            <person name="Collen J."/>
            <person name="Porcel B."/>
            <person name="Carre W."/>
            <person name="Ball S.G."/>
            <person name="Chaparro C."/>
            <person name="Tonon T."/>
            <person name="Barbeyron T."/>
            <person name="Michel G."/>
            <person name="Noel B."/>
            <person name="Valentin K."/>
            <person name="Elias M."/>
            <person name="Artiguenave F."/>
            <person name="Arun A."/>
            <person name="Aury J.M."/>
            <person name="Barbosa-Neto J.F."/>
            <person name="Bothwell J.H."/>
            <person name="Bouget F.Y."/>
            <person name="Brillet L."/>
            <person name="Cabello-Hurtado F."/>
            <person name="Capella-Gutierrez S."/>
            <person name="Charrier B."/>
            <person name="Cladiere L."/>
            <person name="Cock J.M."/>
            <person name="Coelho S.M."/>
            <person name="Colleoni C."/>
            <person name="Czjzek M."/>
            <person name="Da Silva C."/>
            <person name="Delage L."/>
            <person name="Denoeud F."/>
            <person name="Deschamps P."/>
            <person name="Dittami S.M."/>
            <person name="Gabaldon T."/>
            <person name="Gachon C.M."/>
            <person name="Groisillier A."/>
            <person name="Herve C."/>
            <person name="Jabbari K."/>
            <person name="Katinka M."/>
            <person name="Kloareg B."/>
            <person name="Kowalczyk N."/>
            <person name="Labadie K."/>
            <person name="Leblanc C."/>
            <person name="Lopez P.J."/>
            <person name="McLachlan D.H."/>
            <person name="Meslet-Cladiere L."/>
            <person name="Moustafa A."/>
            <person name="Nehr Z."/>
            <person name="Nyvall Collen P."/>
            <person name="Panaud O."/>
            <person name="Partensky F."/>
            <person name="Poulain J."/>
            <person name="Rensing S.A."/>
            <person name="Rousvoal S."/>
            <person name="Samson G."/>
            <person name="Symeonidi A."/>
            <person name="Weissenbach J."/>
            <person name="Zambounis A."/>
            <person name="Wincker P."/>
            <person name="Boyen C."/>
        </authorList>
    </citation>
    <scope>NUCLEOTIDE SEQUENCE [LARGE SCALE GENOMIC DNA]</scope>
    <source>
        <strain evidence="6">cv. Stackhouse</strain>
    </source>
</reference>
<dbReference type="Pfam" id="PF06203">
    <property type="entry name" value="CCT"/>
    <property type="match status" value="1"/>
</dbReference>
<dbReference type="GeneID" id="17325976"/>
<dbReference type="Gramene" id="CDF38371">
    <property type="protein sequence ID" value="CDF38371"/>
    <property type="gene ID" value="CHC_T00000958001"/>
</dbReference>
<feature type="domain" description="CCT" evidence="4">
    <location>
        <begin position="113"/>
        <end position="147"/>
    </location>
</feature>
<keyword evidence="6" id="KW-1185">Reference proteome</keyword>
<feature type="region of interest" description="Disordered" evidence="3">
    <location>
        <begin position="72"/>
        <end position="97"/>
    </location>
</feature>
<accession>R7QLM1</accession>